<gene>
    <name evidence="3" type="ORF">C7H19_05445</name>
</gene>
<name>A0A2T1M165_9CHRO</name>
<dbReference type="InterPro" id="IPR001343">
    <property type="entry name" value="Hemolysn_Ca-bd"/>
</dbReference>
<evidence type="ECO:0008006" key="5">
    <source>
        <dbReference type="Google" id="ProtNLM"/>
    </source>
</evidence>
<dbReference type="InterPro" id="IPR018511">
    <property type="entry name" value="Hemolysin-typ_Ca-bd_CS"/>
</dbReference>
<evidence type="ECO:0000313" key="4">
    <source>
        <dbReference type="Proteomes" id="UP000239001"/>
    </source>
</evidence>
<evidence type="ECO:0000313" key="3">
    <source>
        <dbReference type="EMBL" id="PSF38430.1"/>
    </source>
</evidence>
<protein>
    <recommendedName>
        <fullName evidence="5">Calcium-binding protein</fullName>
    </recommendedName>
</protein>
<accession>A0A2T1M165</accession>
<comment type="caution">
    <text evidence="3">The sequence shown here is derived from an EMBL/GenBank/DDBJ whole genome shotgun (WGS) entry which is preliminary data.</text>
</comment>
<dbReference type="PROSITE" id="PS00330">
    <property type="entry name" value="HEMOLYSIN_CALCIUM"/>
    <property type="match status" value="5"/>
</dbReference>
<organism evidence="3 4">
    <name type="scientific">Aphanothece hegewaldii CCALA 016</name>
    <dbReference type="NCBI Taxonomy" id="2107694"/>
    <lineage>
        <taxon>Bacteria</taxon>
        <taxon>Bacillati</taxon>
        <taxon>Cyanobacteriota</taxon>
        <taxon>Cyanophyceae</taxon>
        <taxon>Oscillatoriophycideae</taxon>
        <taxon>Chroococcales</taxon>
        <taxon>Aphanothecaceae</taxon>
        <taxon>Aphanothece</taxon>
    </lineage>
</organism>
<dbReference type="PANTHER" id="PTHR38340:SF1">
    <property type="entry name" value="S-LAYER PROTEIN"/>
    <property type="match status" value="1"/>
</dbReference>
<dbReference type="InterPro" id="IPR011049">
    <property type="entry name" value="Serralysin-like_metalloprot_C"/>
</dbReference>
<keyword evidence="2" id="KW-0964">Secreted</keyword>
<comment type="subcellular location">
    <subcellularLocation>
        <location evidence="1">Secreted</location>
    </subcellularLocation>
</comment>
<sequence>MANTNQNITDRTLSESLAFDIVILASPTNGNDALIGTINDDIIDGLAGNDIILGGAGNDTLDGGEDQDVLYGEDGDDYLLGGAGDDRRNYIGYYGLRGGLYGGAGNDTLDGGDGNDYLDPGEGIDHVIGGAGIDRVYFDYSTETNSIAITYTDINNGTVSNGETFKEIEAVKLYSGSGNDTINLSATSRSNYILGAGGNNLIISGSGNDILFSSDGNDTIFGGDGDDTINSGKGNDSVIGGSGNDYLYLSYYYDTRPISINSISNNSNSINITVQEIEAVTLYSGSGDDTINLSGTSNNSTISGGEGNDHITTGSGNDTLYGDYIYNFNSNYGNDTLDGGDGNDLLYPSGGINSVNGGAGNDTLELDYITQTLPITITYIDTNNGTVSTGDTFKNIEAVNLESGNGNDTINLSITSSGSRVSGGGGSDRITTGSGNDTIYGSSEYYYSNDGNDTLDGGDGNDRLYPGDGINSVNGGAGDDTIEFDYSILTSSITITYTDINNGGTVSTGDTFQNIEAVILYSGEGNDRINLSATTSDSYIDGGLGNDRIITGSGNDTIYGDVYSYGNDTIDGGDGNDILYPGKGVDRVNGGAGNDTLNLDYEYTGNPISITYTNINNGTSSTGLTFRNIEAVILGLGDENDTINLSATTSDSQVYGRGGNNYIITGSGNDTLIGDVYNSGNDTLDGGDGNDNFSPGIGNDSVNGGAGDDTLYIDYEFYYITNPITLTYTNPSNGTSSTGLTFKNIEAIVLDSGNGNDILNLSATTSDSEVSGRAGNDYIILGSGNDTLYGSALYNYYSPDGNDTLDGGDGDDIFYPSGGIDSVIGGLGNDTIHIEYYSIISPITINYTDINNGTVSTGDTFKEIESVILYSGSGNDNIDLSGTIGDSQIDGREGNDRIITGSGNDSLFGATGNDSLFGGEGNDILAGGYYYEFDGNDLLNGGAGNDSLYGSYGNDTLYGGTGNDILDGVNSSNTINPGKGTKDYLYSGLGKDKIILADKYNVYYDDDDLTSDGSSDYATIFGFNPEQDTIQLRGASSLYSLAITGNDTNLYLIKPGSEPDELIAIFRDITSGIDLSSSTFTYVGSFSSLPPSAAIAYNDIFVNSIAGDFS</sequence>
<dbReference type="PRINTS" id="PR00313">
    <property type="entry name" value="CABNDNGRPT"/>
</dbReference>
<reference evidence="3 4" key="2">
    <citation type="submission" date="2018-03" db="EMBL/GenBank/DDBJ databases">
        <authorList>
            <person name="Keele B.F."/>
        </authorList>
    </citation>
    <scope>NUCLEOTIDE SEQUENCE [LARGE SCALE GENOMIC DNA]</scope>
    <source>
        <strain evidence="3 4">CCALA 016</strain>
    </source>
</reference>
<dbReference type="RefSeq" id="WP_106455873.1">
    <property type="nucleotide sequence ID" value="NZ_PXOH01000004.1"/>
</dbReference>
<dbReference type="EMBL" id="PXOH01000004">
    <property type="protein sequence ID" value="PSF38430.1"/>
    <property type="molecule type" value="Genomic_DNA"/>
</dbReference>
<dbReference type="GO" id="GO:0005509">
    <property type="term" value="F:calcium ion binding"/>
    <property type="evidence" value="ECO:0007669"/>
    <property type="project" value="InterPro"/>
</dbReference>
<dbReference type="OrthoDB" id="425413at2"/>
<reference evidence="3 4" key="1">
    <citation type="submission" date="2018-03" db="EMBL/GenBank/DDBJ databases">
        <title>The ancient ancestry and fast evolution of plastids.</title>
        <authorList>
            <person name="Moore K.R."/>
            <person name="Magnabosco C."/>
            <person name="Momper L."/>
            <person name="Gold D.A."/>
            <person name="Bosak T."/>
            <person name="Fournier G.P."/>
        </authorList>
    </citation>
    <scope>NUCLEOTIDE SEQUENCE [LARGE SCALE GENOMIC DNA]</scope>
    <source>
        <strain evidence="3 4">CCALA 016</strain>
    </source>
</reference>
<dbReference type="Proteomes" id="UP000239001">
    <property type="component" value="Unassembled WGS sequence"/>
</dbReference>
<dbReference type="InterPro" id="IPR050557">
    <property type="entry name" value="RTX_toxin/Mannuronan_C5-epim"/>
</dbReference>
<evidence type="ECO:0000256" key="1">
    <source>
        <dbReference type="ARBA" id="ARBA00004613"/>
    </source>
</evidence>
<dbReference type="PANTHER" id="PTHR38340">
    <property type="entry name" value="S-LAYER PROTEIN"/>
    <property type="match status" value="1"/>
</dbReference>
<evidence type="ECO:0000256" key="2">
    <source>
        <dbReference type="ARBA" id="ARBA00022525"/>
    </source>
</evidence>
<dbReference type="GO" id="GO:0005576">
    <property type="term" value="C:extracellular region"/>
    <property type="evidence" value="ECO:0007669"/>
    <property type="project" value="UniProtKB-SubCell"/>
</dbReference>
<dbReference type="Pfam" id="PF00353">
    <property type="entry name" value="HemolysinCabind"/>
    <property type="match status" value="15"/>
</dbReference>
<dbReference type="AlphaFoldDB" id="A0A2T1M165"/>
<dbReference type="Gene3D" id="2.150.10.10">
    <property type="entry name" value="Serralysin-like metalloprotease, C-terminal"/>
    <property type="match status" value="9"/>
</dbReference>
<dbReference type="SUPFAM" id="SSF51120">
    <property type="entry name" value="beta-Roll"/>
    <property type="match status" value="10"/>
</dbReference>
<keyword evidence="4" id="KW-1185">Reference proteome</keyword>
<proteinExistence type="predicted"/>